<dbReference type="HOGENOM" id="CLU_086503_7_1_9"/>
<dbReference type="PROSITE" id="PS51186">
    <property type="entry name" value="GNAT"/>
    <property type="match status" value="1"/>
</dbReference>
<dbReference type="AlphaFoldDB" id="R4JZS9"/>
<keyword evidence="5" id="KW-1185">Reference proteome</keyword>
<dbReference type="GO" id="GO:0005737">
    <property type="term" value="C:cytoplasm"/>
    <property type="evidence" value="ECO:0007669"/>
    <property type="project" value="TreeGrafter"/>
</dbReference>
<dbReference type="GO" id="GO:0008080">
    <property type="term" value="F:N-acetyltransferase activity"/>
    <property type="evidence" value="ECO:0007669"/>
    <property type="project" value="InterPro"/>
</dbReference>
<dbReference type="PANTHER" id="PTHR43626:SF4">
    <property type="entry name" value="GCN5-RELATED N-ACETYLTRANSFERASE 2, CHLOROPLASTIC"/>
    <property type="match status" value="1"/>
</dbReference>
<evidence type="ECO:0000256" key="2">
    <source>
        <dbReference type="ARBA" id="ARBA00023315"/>
    </source>
</evidence>
<proteinExistence type="predicted"/>
<dbReference type="Proteomes" id="UP000013523">
    <property type="component" value="Chromosome"/>
</dbReference>
<dbReference type="PATRIC" id="fig|86416.3.peg.1366"/>
<dbReference type="PANTHER" id="PTHR43626">
    <property type="entry name" value="ACYL-COA N-ACYLTRANSFERASE"/>
    <property type="match status" value="1"/>
</dbReference>
<evidence type="ECO:0000313" key="4">
    <source>
        <dbReference type="EMBL" id="AGK96347.1"/>
    </source>
</evidence>
<accession>R4JZS9</accession>
<dbReference type="InterPro" id="IPR045039">
    <property type="entry name" value="NSI-like"/>
</dbReference>
<dbReference type="CDD" id="cd04301">
    <property type="entry name" value="NAT_SF"/>
    <property type="match status" value="1"/>
</dbReference>
<dbReference type="SUPFAM" id="SSF55729">
    <property type="entry name" value="Acyl-CoA N-acyltransferases (Nat)"/>
    <property type="match status" value="1"/>
</dbReference>
<dbReference type="Pfam" id="PF13673">
    <property type="entry name" value="Acetyltransf_10"/>
    <property type="match status" value="1"/>
</dbReference>
<keyword evidence="2" id="KW-0012">Acyltransferase</keyword>
<dbReference type="RefSeq" id="WP_015614669.1">
    <property type="nucleotide sequence ID" value="NC_021182.1"/>
</dbReference>
<organism evidence="4 5">
    <name type="scientific">Clostridium pasteurianum BC1</name>
    <dbReference type="NCBI Taxonomy" id="86416"/>
    <lineage>
        <taxon>Bacteria</taxon>
        <taxon>Bacillati</taxon>
        <taxon>Bacillota</taxon>
        <taxon>Clostridia</taxon>
        <taxon>Eubacteriales</taxon>
        <taxon>Clostridiaceae</taxon>
        <taxon>Clostridium</taxon>
    </lineage>
</organism>
<evidence type="ECO:0000256" key="1">
    <source>
        <dbReference type="ARBA" id="ARBA00022679"/>
    </source>
</evidence>
<dbReference type="OrthoDB" id="9775804at2"/>
<dbReference type="InterPro" id="IPR000182">
    <property type="entry name" value="GNAT_dom"/>
</dbReference>
<dbReference type="EMBL" id="CP003261">
    <property type="protein sequence ID" value="AGK96347.1"/>
    <property type="molecule type" value="Genomic_DNA"/>
</dbReference>
<dbReference type="Gene3D" id="3.40.630.30">
    <property type="match status" value="1"/>
</dbReference>
<dbReference type="KEGG" id="cpas:Clopa_1366"/>
<evidence type="ECO:0000313" key="5">
    <source>
        <dbReference type="Proteomes" id="UP000013523"/>
    </source>
</evidence>
<protein>
    <submittedName>
        <fullName evidence="4">Acetyltransferase</fullName>
    </submittedName>
</protein>
<dbReference type="InterPro" id="IPR016181">
    <property type="entry name" value="Acyl_CoA_acyltransferase"/>
</dbReference>
<dbReference type="STRING" id="86416.Clopa_1366"/>
<name>R4JZS9_CLOPA</name>
<evidence type="ECO:0000259" key="3">
    <source>
        <dbReference type="PROSITE" id="PS51186"/>
    </source>
</evidence>
<gene>
    <name evidence="4" type="ORF">Clopa_1366</name>
</gene>
<sequence>MDNIVLLENKLTAEQFCNLQEAVGFGRPNTRQTEKAIENSIYLISISVGGEVIGMGRLVGDGARIFYIQDVCIKPEFQRKGVGKLVVEKLLDYIKNNSIANSTVTAGLMAAKGKEGFYQKLGFRIRPNEKEGNGMMIKIKI</sequence>
<keyword evidence="1 4" id="KW-0808">Transferase</keyword>
<feature type="domain" description="N-acetyltransferase" evidence="3">
    <location>
        <begin position="4"/>
        <end position="141"/>
    </location>
</feature>
<dbReference type="eggNOG" id="COG3153">
    <property type="taxonomic scope" value="Bacteria"/>
</dbReference>
<reference evidence="4 5" key="1">
    <citation type="submission" date="2012-01" db="EMBL/GenBank/DDBJ databases">
        <title>Complete sequence of chromosome of Clostridium pasteurianum BC1.</title>
        <authorList>
            <consortium name="US DOE Joint Genome Institute"/>
            <person name="Lucas S."/>
            <person name="Han J."/>
            <person name="Lapidus A."/>
            <person name="Cheng J.-F."/>
            <person name="Goodwin L."/>
            <person name="Pitluck S."/>
            <person name="Peters L."/>
            <person name="Mikhailova N."/>
            <person name="Teshima H."/>
            <person name="Detter J.C."/>
            <person name="Han C."/>
            <person name="Tapia R."/>
            <person name="Land M."/>
            <person name="Hauser L."/>
            <person name="Kyrpides N."/>
            <person name="Ivanova N."/>
            <person name="Pagani I."/>
            <person name="Dunn J."/>
            <person name="Taghavi S."/>
            <person name="Francis A."/>
            <person name="van der Lelie D."/>
            <person name="Woyke T."/>
        </authorList>
    </citation>
    <scope>NUCLEOTIDE SEQUENCE [LARGE SCALE GENOMIC DNA]</scope>
    <source>
        <strain evidence="4 5">BC1</strain>
    </source>
</reference>